<evidence type="ECO:0000256" key="2">
    <source>
        <dbReference type="ARBA" id="ARBA00022694"/>
    </source>
</evidence>
<keyword evidence="4 6" id="KW-0012">Acyltransferase</keyword>
<comment type="cofactor">
    <cofactor evidence="6">
        <name>Fe(2+)</name>
        <dbReference type="ChEBI" id="CHEBI:29033"/>
    </cofactor>
    <text evidence="6">Binds 1 Fe(2+) ion per subunit.</text>
</comment>
<feature type="domain" description="Gcp-like" evidence="7">
    <location>
        <begin position="22"/>
        <end position="317"/>
    </location>
</feature>
<dbReference type="Proteomes" id="UP000178603">
    <property type="component" value="Unassembled WGS sequence"/>
</dbReference>
<dbReference type="AlphaFoldDB" id="A0A1F8ATP2"/>
<dbReference type="PRINTS" id="PR00789">
    <property type="entry name" value="OSIALOPTASE"/>
</dbReference>
<keyword evidence="1 6" id="KW-0808">Transferase</keyword>
<dbReference type="EC" id="2.3.1.234" evidence="6"/>
<dbReference type="PANTHER" id="PTHR11735:SF6">
    <property type="entry name" value="TRNA N6-ADENOSINE THREONYLCARBAMOYLTRANSFERASE, MITOCHONDRIAL"/>
    <property type="match status" value="1"/>
</dbReference>
<protein>
    <recommendedName>
        <fullName evidence="6">tRNA N6-adenosine threonylcarbamoyltransferase</fullName>
        <ecNumber evidence="6">2.3.1.234</ecNumber>
    </recommendedName>
    <alternativeName>
        <fullName evidence="6">N6-L-threonylcarbamoyladenine synthase</fullName>
        <shortName evidence="6">t(6)A synthase</shortName>
    </alternativeName>
    <alternativeName>
        <fullName evidence="6">t(6)A37 threonylcarbamoyladenosine biosynthesis protein TsaD</fullName>
    </alternativeName>
    <alternativeName>
        <fullName evidence="6">tRNA threonylcarbamoyladenosine biosynthesis protein TsaD</fullName>
    </alternativeName>
</protein>
<keyword evidence="6" id="KW-0408">Iron</keyword>
<dbReference type="HAMAP" id="MF_01445">
    <property type="entry name" value="TsaD"/>
    <property type="match status" value="1"/>
</dbReference>
<reference evidence="8 9" key="1">
    <citation type="journal article" date="2016" name="Nat. Commun.">
        <title>Thousands of microbial genomes shed light on interconnected biogeochemical processes in an aquifer system.</title>
        <authorList>
            <person name="Anantharaman K."/>
            <person name="Brown C.T."/>
            <person name="Hug L.A."/>
            <person name="Sharon I."/>
            <person name="Castelle C.J."/>
            <person name="Probst A.J."/>
            <person name="Thomas B.C."/>
            <person name="Singh A."/>
            <person name="Wilkins M.J."/>
            <person name="Karaoz U."/>
            <person name="Brodie E.L."/>
            <person name="Williams K.H."/>
            <person name="Hubbard S.S."/>
            <person name="Banfield J.F."/>
        </authorList>
    </citation>
    <scope>NUCLEOTIDE SEQUENCE [LARGE SCALE GENOMIC DNA]</scope>
</reference>
<dbReference type="NCBIfam" id="TIGR00329">
    <property type="entry name" value="gcp_kae1"/>
    <property type="match status" value="1"/>
</dbReference>
<evidence type="ECO:0000313" key="9">
    <source>
        <dbReference type="Proteomes" id="UP000178603"/>
    </source>
</evidence>
<dbReference type="GO" id="GO:0061711">
    <property type="term" value="F:tRNA N(6)-L-threonylcarbamoyladenine synthase activity"/>
    <property type="evidence" value="ECO:0007669"/>
    <property type="project" value="UniProtKB-EC"/>
</dbReference>
<feature type="binding site" evidence="6">
    <location>
        <position position="175"/>
    </location>
    <ligand>
        <name>substrate</name>
    </ligand>
</feature>
<evidence type="ECO:0000259" key="7">
    <source>
        <dbReference type="Pfam" id="PF00814"/>
    </source>
</evidence>
<feature type="binding site" evidence="6">
    <location>
        <position position="311"/>
    </location>
    <ligand>
        <name>Fe cation</name>
        <dbReference type="ChEBI" id="CHEBI:24875"/>
    </ligand>
</feature>
<dbReference type="GO" id="GO:0002949">
    <property type="term" value="P:tRNA threonylcarbamoyladenosine modification"/>
    <property type="evidence" value="ECO:0007669"/>
    <property type="project" value="UniProtKB-UniRule"/>
</dbReference>
<gene>
    <name evidence="6" type="primary">tsaD</name>
    <name evidence="8" type="ORF">A3E44_04270</name>
</gene>
<dbReference type="GO" id="GO:0005506">
    <property type="term" value="F:iron ion binding"/>
    <property type="evidence" value="ECO:0007669"/>
    <property type="project" value="UniProtKB-UniRule"/>
</dbReference>
<evidence type="ECO:0000313" key="8">
    <source>
        <dbReference type="EMBL" id="OGM55107.1"/>
    </source>
</evidence>
<dbReference type="Gene3D" id="3.30.420.40">
    <property type="match status" value="2"/>
</dbReference>
<keyword evidence="6" id="KW-0963">Cytoplasm</keyword>
<dbReference type="InterPro" id="IPR017861">
    <property type="entry name" value="KAE1/TsaD"/>
</dbReference>
<dbReference type="GO" id="GO:0005737">
    <property type="term" value="C:cytoplasm"/>
    <property type="evidence" value="ECO:0007669"/>
    <property type="project" value="UniProtKB-SubCell"/>
</dbReference>
<dbReference type="InterPro" id="IPR043129">
    <property type="entry name" value="ATPase_NBD"/>
</dbReference>
<dbReference type="Pfam" id="PF00814">
    <property type="entry name" value="TsaD"/>
    <property type="match status" value="1"/>
</dbReference>
<feature type="binding site" evidence="6">
    <location>
        <position position="188"/>
    </location>
    <ligand>
        <name>substrate</name>
    </ligand>
</feature>
<dbReference type="InterPro" id="IPR000905">
    <property type="entry name" value="Gcp-like_dom"/>
</dbReference>
<comment type="function">
    <text evidence="6">Required for the formation of a threonylcarbamoyl group on adenosine at position 37 (t(6)A37) in tRNAs that read codons beginning with adenine. Is involved in the transfer of the threonylcarbamoyl moiety of threonylcarbamoyl-AMP (TC-AMP) to the N6 group of A37, together with TsaE and TsaB. TsaD likely plays a direct catalytic role in this reaction.</text>
</comment>
<feature type="binding site" evidence="6">
    <location>
        <position position="282"/>
    </location>
    <ligand>
        <name>substrate</name>
    </ligand>
</feature>
<evidence type="ECO:0000256" key="5">
    <source>
        <dbReference type="ARBA" id="ARBA00048117"/>
    </source>
</evidence>
<comment type="subcellular location">
    <subcellularLocation>
        <location evidence="6">Cytoplasm</location>
    </subcellularLocation>
</comment>
<sequence>MKILAIDTSTDETAAAVTQGIKVLSNIIWSQASLHAKWGGVYPSLAKRVHLERIDWVVSKALSSAKCEADNINAIAVGTGPGLAVAIEVGLAKAKKISLLLNKPFIAINHVEGHLLSVLAKPKTSRQQRPKDIVGFPAIGLVASGGTTQLVLIMRVGTYEILAHTIDDALGEALDKAARMLGLGYPGGPILEIMAKEGDPKTYNLPIPMLGKENRSRFSYSGIKTAMYKLVQNEQPLTKEKIHNLAASFQDKTFQHVERLIRKVLETYKVKEFFLTGGVSANIELRKRIRKICNEREIILSIPYSKKLCTDNAAMIGIAANFKFQRGEIVTSTNLDLVDRVPRARVDKKFPWEK</sequence>
<evidence type="ECO:0000256" key="3">
    <source>
        <dbReference type="ARBA" id="ARBA00022723"/>
    </source>
</evidence>
<feature type="binding site" evidence="6">
    <location>
        <position position="110"/>
    </location>
    <ligand>
        <name>Fe cation</name>
        <dbReference type="ChEBI" id="CHEBI:24875"/>
    </ligand>
</feature>
<feature type="binding site" evidence="6">
    <location>
        <position position="114"/>
    </location>
    <ligand>
        <name>Fe cation</name>
        <dbReference type="ChEBI" id="CHEBI:24875"/>
    </ligand>
</feature>
<evidence type="ECO:0000256" key="4">
    <source>
        <dbReference type="ARBA" id="ARBA00023315"/>
    </source>
</evidence>
<comment type="catalytic activity">
    <reaction evidence="5 6">
        <text>L-threonylcarbamoyladenylate + adenosine(37) in tRNA = N(6)-L-threonylcarbamoyladenosine(37) in tRNA + AMP + H(+)</text>
        <dbReference type="Rhea" id="RHEA:37059"/>
        <dbReference type="Rhea" id="RHEA-COMP:10162"/>
        <dbReference type="Rhea" id="RHEA-COMP:10163"/>
        <dbReference type="ChEBI" id="CHEBI:15378"/>
        <dbReference type="ChEBI" id="CHEBI:73682"/>
        <dbReference type="ChEBI" id="CHEBI:74411"/>
        <dbReference type="ChEBI" id="CHEBI:74418"/>
        <dbReference type="ChEBI" id="CHEBI:456215"/>
        <dbReference type="EC" id="2.3.1.234"/>
    </reaction>
</comment>
<evidence type="ECO:0000256" key="6">
    <source>
        <dbReference type="HAMAP-Rule" id="MF_01445"/>
    </source>
</evidence>
<comment type="similarity">
    <text evidence="6">Belongs to the KAE1 / TsaD family.</text>
</comment>
<proteinExistence type="inferred from homology"/>
<accession>A0A1F8ATP2</accession>
<feature type="binding site" evidence="6">
    <location>
        <position position="192"/>
    </location>
    <ligand>
        <name>substrate</name>
    </ligand>
</feature>
<dbReference type="InterPro" id="IPR022450">
    <property type="entry name" value="TsaD"/>
</dbReference>
<dbReference type="NCBIfam" id="TIGR03723">
    <property type="entry name" value="T6A_TsaD_YgjD"/>
    <property type="match status" value="1"/>
</dbReference>
<evidence type="ECO:0000256" key="1">
    <source>
        <dbReference type="ARBA" id="ARBA00022679"/>
    </source>
</evidence>
<organism evidence="8 9">
    <name type="scientific">Candidatus Woesebacteria bacterium RIFCSPHIGHO2_12_FULL_41_24</name>
    <dbReference type="NCBI Taxonomy" id="1802510"/>
    <lineage>
        <taxon>Bacteria</taxon>
        <taxon>Candidatus Woeseibacteriota</taxon>
    </lineage>
</organism>
<feature type="binding site" evidence="6">
    <location>
        <begin position="142"/>
        <end position="146"/>
    </location>
    <ligand>
        <name>substrate</name>
    </ligand>
</feature>
<keyword evidence="2 6" id="KW-0819">tRNA processing</keyword>
<comment type="caution">
    <text evidence="8">The sequence shown here is derived from an EMBL/GenBank/DDBJ whole genome shotgun (WGS) entry which is preliminary data.</text>
</comment>
<name>A0A1F8ATP2_9BACT</name>
<dbReference type="EMBL" id="MGGW01000005">
    <property type="protein sequence ID" value="OGM55107.1"/>
    <property type="molecule type" value="Genomic_DNA"/>
</dbReference>
<dbReference type="SUPFAM" id="SSF53067">
    <property type="entry name" value="Actin-like ATPase domain"/>
    <property type="match status" value="1"/>
</dbReference>
<keyword evidence="3 6" id="KW-0479">Metal-binding</keyword>
<dbReference type="PANTHER" id="PTHR11735">
    <property type="entry name" value="TRNA N6-ADENOSINE THREONYLCARBAMOYLTRANSFERASE"/>
    <property type="match status" value="1"/>
</dbReference>